<keyword evidence="11" id="KW-1185">Reference proteome</keyword>
<accession>A0A8R1WYQ8</accession>
<comment type="cofactor">
    <cofactor evidence="1 8">
        <name>heme</name>
        <dbReference type="ChEBI" id="CHEBI:30413"/>
    </cofactor>
</comment>
<dbReference type="InterPro" id="IPR002401">
    <property type="entry name" value="Cyt_P450_E_grp-I"/>
</dbReference>
<evidence type="ECO:0000256" key="3">
    <source>
        <dbReference type="ARBA" id="ARBA00022617"/>
    </source>
</evidence>
<keyword evidence="3 8" id="KW-0349">Heme</keyword>
<keyword evidence="4 8" id="KW-0479">Metal-binding</keyword>
<dbReference type="PRINTS" id="PR00463">
    <property type="entry name" value="EP450I"/>
</dbReference>
<dbReference type="GO" id="GO:0004497">
    <property type="term" value="F:monooxygenase activity"/>
    <property type="evidence" value="ECO:0007669"/>
    <property type="project" value="UniProtKB-KW"/>
</dbReference>
<evidence type="ECO:0000256" key="4">
    <source>
        <dbReference type="ARBA" id="ARBA00022723"/>
    </source>
</evidence>
<dbReference type="InterPro" id="IPR001128">
    <property type="entry name" value="Cyt_P450"/>
</dbReference>
<dbReference type="Pfam" id="PF00067">
    <property type="entry name" value="p450"/>
    <property type="match status" value="1"/>
</dbReference>
<dbReference type="Gene3D" id="1.10.630.10">
    <property type="entry name" value="Cytochrome P450"/>
    <property type="match status" value="1"/>
</dbReference>
<sequence length="609" mass="69937">MNTLRTSLLLVDQRRIHDFGHSINMRTIHNVFFRMFIRLTFLQVLLACIRCLRSLRILCTPWSVFICRAGARRTLPVMLGTDCHGVCQARGRLAYITVQKSVSSARNQHIRWTTRRENRNYYIAYYYITTAICTVRPHELSSPILLKYASNPLTTLLMSRTTWEIRLLKSRSTSWLTFDMFNRYGDIICEEALWNIPVISVKNRDFIERVLRQSGKYPIRPPNEVTANYRKSRPDRYTNTGLVNEQGEVWAMLRNKLTPELTSPRTIRRFLPEVNQLADDFNNLISLARDGNNVVRGFEGYCNRMGLESTCTLILGRRIGFLDGEVSETATRLADSVTSQFRASQEAFYGLPLWKLIPTKAYKDFVASEDALYDIVSEFVESALIDEQQSFTDVRSVFVSILQASELDNRDKKAAIIDYIAAGIKTLGNTLVFILYLVAKHPEVQEKIYNEVSLLAPAGTPITSEHLHKATYLNACIIEAHRLKPTAPCIARVLESEIEYDNYRLPPGTVVLLHTGLACLDENNFKDATSYRPERWLDELAKKSPFLVAPFGCGKRMCPGKRFVDLELQIVLAKMVKQFQIDFEGQLKTEFEFLLTPVDSNFILRDRIY</sequence>
<comment type="similarity">
    <text evidence="2 9">Belongs to the cytochrome P450 family.</text>
</comment>
<dbReference type="PROSITE" id="PS00086">
    <property type="entry name" value="CYTOCHROME_P450"/>
    <property type="match status" value="1"/>
</dbReference>
<dbReference type="CDD" id="cd11054">
    <property type="entry name" value="CYP24A1-like"/>
    <property type="match status" value="1"/>
</dbReference>
<dbReference type="InterPro" id="IPR017972">
    <property type="entry name" value="Cyt_P450_CS"/>
</dbReference>
<dbReference type="EnsemblMetazoa" id="XM_008181719.2">
    <property type="protein sequence ID" value="XP_008179941.1"/>
    <property type="gene ID" value="LOC100165833"/>
</dbReference>
<feature type="binding site" description="axial binding residue" evidence="8">
    <location>
        <position position="558"/>
    </location>
    <ligand>
        <name>heme</name>
        <dbReference type="ChEBI" id="CHEBI:30413"/>
    </ligand>
    <ligandPart>
        <name>Fe</name>
        <dbReference type="ChEBI" id="CHEBI:18248"/>
    </ligandPart>
</feature>
<dbReference type="InterPro" id="IPR036396">
    <property type="entry name" value="Cyt_P450_sf"/>
</dbReference>
<dbReference type="Proteomes" id="UP000007819">
    <property type="component" value="Chromosome A2"/>
</dbReference>
<dbReference type="RefSeq" id="XP_008179941.1">
    <property type="nucleotide sequence ID" value="XM_008181719.2"/>
</dbReference>
<reference evidence="10" key="2">
    <citation type="submission" date="2022-06" db="UniProtKB">
        <authorList>
            <consortium name="EnsemblMetazoa"/>
        </authorList>
    </citation>
    <scope>IDENTIFICATION</scope>
</reference>
<dbReference type="GeneID" id="100165833"/>
<dbReference type="PANTHER" id="PTHR24279:SF120">
    <property type="entry name" value="CYTOCHROME P450"/>
    <property type="match status" value="1"/>
</dbReference>
<protein>
    <recommendedName>
        <fullName evidence="12">Ecdysone 20-monooxygenase</fullName>
    </recommendedName>
</protein>
<dbReference type="InterPro" id="IPR050479">
    <property type="entry name" value="CYP11_CYP27_families"/>
</dbReference>
<dbReference type="GO" id="GO:0005506">
    <property type="term" value="F:iron ion binding"/>
    <property type="evidence" value="ECO:0007669"/>
    <property type="project" value="InterPro"/>
</dbReference>
<evidence type="ECO:0000313" key="10">
    <source>
        <dbReference type="EnsemblMetazoa" id="XP_008179941.1"/>
    </source>
</evidence>
<organism evidence="10 11">
    <name type="scientific">Acyrthosiphon pisum</name>
    <name type="common">Pea aphid</name>
    <dbReference type="NCBI Taxonomy" id="7029"/>
    <lineage>
        <taxon>Eukaryota</taxon>
        <taxon>Metazoa</taxon>
        <taxon>Ecdysozoa</taxon>
        <taxon>Arthropoda</taxon>
        <taxon>Hexapoda</taxon>
        <taxon>Insecta</taxon>
        <taxon>Pterygota</taxon>
        <taxon>Neoptera</taxon>
        <taxon>Paraneoptera</taxon>
        <taxon>Hemiptera</taxon>
        <taxon>Sternorrhyncha</taxon>
        <taxon>Aphidomorpha</taxon>
        <taxon>Aphidoidea</taxon>
        <taxon>Aphididae</taxon>
        <taxon>Macrosiphini</taxon>
        <taxon>Acyrthosiphon</taxon>
    </lineage>
</organism>
<dbReference type="AlphaFoldDB" id="A0A8R1WYQ8"/>
<keyword evidence="5 9" id="KW-0560">Oxidoreductase</keyword>
<dbReference type="KEGG" id="api:100165833"/>
<keyword evidence="7 9" id="KW-0503">Monooxygenase</keyword>
<evidence type="ECO:0000256" key="8">
    <source>
        <dbReference type="PIRSR" id="PIRSR602401-1"/>
    </source>
</evidence>
<evidence type="ECO:0000256" key="5">
    <source>
        <dbReference type="ARBA" id="ARBA00023002"/>
    </source>
</evidence>
<evidence type="ECO:0008006" key="12">
    <source>
        <dbReference type="Google" id="ProtNLM"/>
    </source>
</evidence>
<dbReference type="OrthoDB" id="3945418at2759"/>
<dbReference type="PANTHER" id="PTHR24279">
    <property type="entry name" value="CYTOCHROME P450"/>
    <property type="match status" value="1"/>
</dbReference>
<evidence type="ECO:0000256" key="1">
    <source>
        <dbReference type="ARBA" id="ARBA00001971"/>
    </source>
</evidence>
<keyword evidence="6 8" id="KW-0408">Iron</keyword>
<evidence type="ECO:0000256" key="6">
    <source>
        <dbReference type="ARBA" id="ARBA00023004"/>
    </source>
</evidence>
<evidence type="ECO:0000256" key="7">
    <source>
        <dbReference type="ARBA" id="ARBA00023033"/>
    </source>
</evidence>
<dbReference type="SUPFAM" id="SSF48264">
    <property type="entry name" value="Cytochrome P450"/>
    <property type="match status" value="1"/>
</dbReference>
<proteinExistence type="inferred from homology"/>
<dbReference type="PRINTS" id="PR00385">
    <property type="entry name" value="P450"/>
</dbReference>
<evidence type="ECO:0000256" key="9">
    <source>
        <dbReference type="RuleBase" id="RU000461"/>
    </source>
</evidence>
<evidence type="ECO:0000313" key="11">
    <source>
        <dbReference type="Proteomes" id="UP000007819"/>
    </source>
</evidence>
<dbReference type="GO" id="GO:0020037">
    <property type="term" value="F:heme binding"/>
    <property type="evidence" value="ECO:0007669"/>
    <property type="project" value="InterPro"/>
</dbReference>
<reference evidence="11" key="1">
    <citation type="submission" date="2010-06" db="EMBL/GenBank/DDBJ databases">
        <authorList>
            <person name="Jiang H."/>
            <person name="Abraham K."/>
            <person name="Ali S."/>
            <person name="Alsbrooks S.L."/>
            <person name="Anim B.N."/>
            <person name="Anosike U.S."/>
            <person name="Attaway T."/>
            <person name="Bandaranaike D.P."/>
            <person name="Battles P.K."/>
            <person name="Bell S.N."/>
            <person name="Bell A.V."/>
            <person name="Beltran B."/>
            <person name="Bickham C."/>
            <person name="Bustamante Y."/>
            <person name="Caleb T."/>
            <person name="Canada A."/>
            <person name="Cardenas V."/>
            <person name="Carter K."/>
            <person name="Chacko J."/>
            <person name="Chandrabose M.N."/>
            <person name="Chavez D."/>
            <person name="Chavez A."/>
            <person name="Chen L."/>
            <person name="Chu H.-S."/>
            <person name="Claassen K.J."/>
            <person name="Cockrell R."/>
            <person name="Collins M."/>
            <person name="Cooper J.A."/>
            <person name="Cree A."/>
            <person name="Curry S.M."/>
            <person name="Da Y."/>
            <person name="Dao M.D."/>
            <person name="Das B."/>
            <person name="Davila M.-L."/>
            <person name="Davy-Carroll L."/>
            <person name="Denson S."/>
            <person name="Dinh H."/>
            <person name="Ebong V.E."/>
            <person name="Edwards J.R."/>
            <person name="Egan A."/>
            <person name="El-Daye J."/>
            <person name="Escobedo L."/>
            <person name="Fernandez S."/>
            <person name="Fernando P.R."/>
            <person name="Flagg N."/>
            <person name="Forbes L.D."/>
            <person name="Fowler R.G."/>
            <person name="Fu Q."/>
            <person name="Gabisi R.A."/>
            <person name="Ganer J."/>
            <person name="Garbino Pronczuk A."/>
            <person name="Garcia R.M."/>
            <person name="Garner T."/>
            <person name="Garrett T.E."/>
            <person name="Gonzalez D.A."/>
            <person name="Hamid H."/>
            <person name="Hawkins E.S."/>
            <person name="Hirani K."/>
            <person name="Hogues M.E."/>
            <person name="Hollins B."/>
            <person name="Hsiao C.-H."/>
            <person name="Jabil R."/>
            <person name="James M.L."/>
            <person name="Jhangiani S.N."/>
            <person name="Johnson B."/>
            <person name="Johnson Q."/>
            <person name="Joshi V."/>
            <person name="Kalu J.B."/>
            <person name="Kam C."/>
            <person name="Kashfia A."/>
            <person name="Keebler J."/>
            <person name="Kisamo H."/>
            <person name="Kovar C.L."/>
            <person name="Lago L.A."/>
            <person name="Lai C.-Y."/>
            <person name="Laidlaw J."/>
            <person name="Lara F."/>
            <person name="Le T.-K."/>
            <person name="Lee S.L."/>
            <person name="Legall F.H."/>
            <person name="Lemon S.J."/>
            <person name="Lewis L.R."/>
            <person name="Li B."/>
            <person name="Liu Y."/>
            <person name="Liu Y.-S."/>
            <person name="Lopez J."/>
            <person name="Lozado R.J."/>
            <person name="Lu J."/>
            <person name="Madu R.C."/>
            <person name="Maheshwari M."/>
            <person name="Maheshwari R."/>
            <person name="Malloy K."/>
            <person name="Martinez E."/>
            <person name="Mathew T."/>
            <person name="Mercado I.C."/>
            <person name="Mercado C."/>
            <person name="Meyer B."/>
            <person name="Montgomery K."/>
            <person name="Morgan M.B."/>
            <person name="Munidasa M."/>
            <person name="Nazareth L.V."/>
            <person name="Nelson J."/>
            <person name="Ng B.M."/>
            <person name="Nguyen N.B."/>
            <person name="Nguyen P.Q."/>
            <person name="Nguyen T."/>
            <person name="Obregon M."/>
            <person name="Okwuonu G.O."/>
            <person name="Onwere C.G."/>
            <person name="Orozco G."/>
            <person name="Parra A."/>
            <person name="Patel S."/>
            <person name="Patil S."/>
            <person name="Perez A."/>
            <person name="Perez Y."/>
            <person name="Pham C."/>
            <person name="Primus E.L."/>
            <person name="Pu L.-L."/>
            <person name="Puazo M."/>
            <person name="Qin X."/>
            <person name="Quiroz J.B."/>
            <person name="Reese J."/>
            <person name="Richards S."/>
            <person name="Rives C.M."/>
            <person name="Robberts R."/>
            <person name="Ruiz S.J."/>
            <person name="Ruiz M.J."/>
            <person name="Santibanez J."/>
            <person name="Schneider B.W."/>
            <person name="Sisson I."/>
            <person name="Smith M."/>
            <person name="Sodergren E."/>
            <person name="Song X.-Z."/>
            <person name="Song B.B."/>
            <person name="Summersgill H."/>
            <person name="Thelus R."/>
            <person name="Thornton R.D."/>
            <person name="Trejos Z.Y."/>
            <person name="Usmani K."/>
            <person name="Vattathil S."/>
            <person name="Villasana D."/>
            <person name="Walker D.L."/>
            <person name="Wang S."/>
            <person name="Wang K."/>
            <person name="White C.S."/>
            <person name="Williams A.C."/>
            <person name="Williamson J."/>
            <person name="Wilson K."/>
            <person name="Woghiren I.O."/>
            <person name="Woodworth J.R."/>
            <person name="Worley K.C."/>
            <person name="Wright R.A."/>
            <person name="Wu W."/>
            <person name="Young L."/>
            <person name="Zhang L."/>
            <person name="Zhang J."/>
            <person name="Zhu Y."/>
            <person name="Muzny D.M."/>
            <person name="Weinstock G."/>
            <person name="Gibbs R.A."/>
        </authorList>
    </citation>
    <scope>NUCLEOTIDE SEQUENCE [LARGE SCALE GENOMIC DNA]</scope>
    <source>
        <strain evidence="11">LSR1</strain>
    </source>
</reference>
<name>A0A8R1WYQ8_ACYPI</name>
<evidence type="ECO:0000256" key="2">
    <source>
        <dbReference type="ARBA" id="ARBA00010617"/>
    </source>
</evidence>
<dbReference type="GO" id="GO:0016705">
    <property type="term" value="F:oxidoreductase activity, acting on paired donors, with incorporation or reduction of molecular oxygen"/>
    <property type="evidence" value="ECO:0007669"/>
    <property type="project" value="InterPro"/>
</dbReference>